<evidence type="ECO:0000313" key="3">
    <source>
        <dbReference type="EMBL" id="KXN65409.1"/>
    </source>
</evidence>
<dbReference type="EMBL" id="KQ964887">
    <property type="protein sequence ID" value="KXN65409.1"/>
    <property type="molecule type" value="Genomic_DNA"/>
</dbReference>
<keyword evidence="1" id="KW-0539">Nucleus</keyword>
<reference evidence="3 4" key="1">
    <citation type="journal article" date="2015" name="Genome Biol. Evol.">
        <title>Phylogenomic analyses indicate that early fungi evolved digesting cell walls of algal ancestors of land plants.</title>
        <authorList>
            <person name="Chang Y."/>
            <person name="Wang S."/>
            <person name="Sekimoto S."/>
            <person name="Aerts A.L."/>
            <person name="Choi C."/>
            <person name="Clum A."/>
            <person name="LaButti K.M."/>
            <person name="Lindquist E.A."/>
            <person name="Yee Ngan C."/>
            <person name="Ohm R.A."/>
            <person name="Salamov A.A."/>
            <person name="Grigoriev I.V."/>
            <person name="Spatafora J.W."/>
            <person name="Berbee M.L."/>
        </authorList>
    </citation>
    <scope>NUCLEOTIDE SEQUENCE [LARGE SCALE GENOMIC DNA]</scope>
    <source>
        <strain evidence="3 4">NRRL 28638</strain>
    </source>
</reference>
<dbReference type="AlphaFoldDB" id="A0A137NRL5"/>
<dbReference type="GO" id="GO:0006351">
    <property type="term" value="P:DNA-templated transcription"/>
    <property type="evidence" value="ECO:0007669"/>
    <property type="project" value="InterPro"/>
</dbReference>
<dbReference type="GO" id="GO:0008270">
    <property type="term" value="F:zinc ion binding"/>
    <property type="evidence" value="ECO:0007669"/>
    <property type="project" value="InterPro"/>
</dbReference>
<dbReference type="Proteomes" id="UP000070444">
    <property type="component" value="Unassembled WGS sequence"/>
</dbReference>
<dbReference type="STRING" id="796925.A0A137NRL5"/>
<feature type="domain" description="Xylanolytic transcriptional activator regulatory" evidence="2">
    <location>
        <begin position="123"/>
        <end position="267"/>
    </location>
</feature>
<gene>
    <name evidence="3" type="ORF">CONCODRAFT_13005</name>
</gene>
<dbReference type="CDD" id="cd12148">
    <property type="entry name" value="fungal_TF_MHR"/>
    <property type="match status" value="1"/>
</dbReference>
<dbReference type="InterPro" id="IPR007219">
    <property type="entry name" value="XnlR_reg_dom"/>
</dbReference>
<protein>
    <recommendedName>
        <fullName evidence="2">Xylanolytic transcriptional activator regulatory domain-containing protein</fullName>
    </recommendedName>
</protein>
<name>A0A137NRL5_CONC2</name>
<proteinExistence type="predicted"/>
<organism evidence="3 4">
    <name type="scientific">Conidiobolus coronatus (strain ATCC 28846 / CBS 209.66 / NRRL 28638)</name>
    <name type="common">Delacroixia coronata</name>
    <dbReference type="NCBI Taxonomy" id="796925"/>
    <lineage>
        <taxon>Eukaryota</taxon>
        <taxon>Fungi</taxon>
        <taxon>Fungi incertae sedis</taxon>
        <taxon>Zoopagomycota</taxon>
        <taxon>Entomophthoromycotina</taxon>
        <taxon>Entomophthoromycetes</taxon>
        <taxon>Entomophthorales</taxon>
        <taxon>Ancylistaceae</taxon>
        <taxon>Conidiobolus</taxon>
    </lineage>
</organism>
<accession>A0A137NRL5</accession>
<dbReference type="GO" id="GO:0003677">
    <property type="term" value="F:DNA binding"/>
    <property type="evidence" value="ECO:0007669"/>
    <property type="project" value="InterPro"/>
</dbReference>
<sequence length="342" mass="39871">MKVISSFKYHKRTLRDSEQNETQVHKLLLFQPIPQPISFVDENSQGIVTKIQFNNTQNFQTNILLMLSTQIIDYDTKLIPQIDSFLSKLELGVFGRLLKFSIHMNQEWIIELFSPTFEDKCIASYFQTFHPMVTYLSKYKFYANTSVICPVLKSAIILAGYSSVCKQRPELLKYLKHLVIVQLKKNMFNIRVTVCQAMFIFSYYLLFQGLGKQSLEYFHQGYLMASALGIHKDIPGLNEMDTDERRCIRFTSYKHDSQLCIVIRTQPYYLFLAPNWTPLNPIYQNNPHSKYPNEFLIAECICLSMKCFSMYWSISANLMSKYSQLTLANPQSFLKGNNTQNS</sequence>
<dbReference type="Pfam" id="PF04082">
    <property type="entry name" value="Fungal_trans"/>
    <property type="match status" value="1"/>
</dbReference>
<keyword evidence="4" id="KW-1185">Reference proteome</keyword>
<evidence type="ECO:0000313" key="4">
    <source>
        <dbReference type="Proteomes" id="UP000070444"/>
    </source>
</evidence>
<evidence type="ECO:0000256" key="1">
    <source>
        <dbReference type="ARBA" id="ARBA00023242"/>
    </source>
</evidence>
<evidence type="ECO:0000259" key="2">
    <source>
        <dbReference type="Pfam" id="PF04082"/>
    </source>
</evidence>